<dbReference type="RefSeq" id="WP_240833020.1">
    <property type="nucleotide sequence ID" value="NZ_JAKWBL010000004.1"/>
</dbReference>
<evidence type="ECO:0000313" key="2">
    <source>
        <dbReference type="EMBL" id="MCH5600673.1"/>
    </source>
</evidence>
<evidence type="ECO:0000259" key="1">
    <source>
        <dbReference type="Pfam" id="PF16370"/>
    </source>
</evidence>
<dbReference type="EMBL" id="JAKWBL010000004">
    <property type="protein sequence ID" value="MCH5600673.1"/>
    <property type="molecule type" value="Genomic_DNA"/>
</dbReference>
<feature type="domain" description="Calcineurin-like phosphoesterase C-terminal" evidence="1">
    <location>
        <begin position="37"/>
        <end position="203"/>
    </location>
</feature>
<dbReference type="Proteomes" id="UP001202248">
    <property type="component" value="Unassembled WGS sequence"/>
</dbReference>
<name>A0ABS9SQK2_9BACT</name>
<reference evidence="2 3" key="1">
    <citation type="submission" date="2022-02" db="EMBL/GenBank/DDBJ databases">
        <authorList>
            <person name="Min J."/>
        </authorList>
    </citation>
    <scope>NUCLEOTIDE SEQUENCE [LARGE SCALE GENOMIC DNA]</scope>
    <source>
        <strain evidence="2 3">GR10-1</strain>
    </source>
</reference>
<gene>
    <name evidence="2" type="ORF">MKP09_23535</name>
</gene>
<dbReference type="InterPro" id="IPR013783">
    <property type="entry name" value="Ig-like_fold"/>
</dbReference>
<organism evidence="2 3">
    <name type="scientific">Niabella ginsengisoli</name>
    <dbReference type="NCBI Taxonomy" id="522298"/>
    <lineage>
        <taxon>Bacteria</taxon>
        <taxon>Pseudomonadati</taxon>
        <taxon>Bacteroidota</taxon>
        <taxon>Chitinophagia</taxon>
        <taxon>Chitinophagales</taxon>
        <taxon>Chitinophagaceae</taxon>
        <taxon>Niabella</taxon>
    </lineage>
</organism>
<evidence type="ECO:0000313" key="3">
    <source>
        <dbReference type="Proteomes" id="UP001202248"/>
    </source>
</evidence>
<proteinExistence type="predicted"/>
<sequence length="213" mass="24384">MKDFDNCLLLSAHTHFQKQIYYKATDGWHGKNSALHEYNVGTTSGDWYSGELNAAGIPDGTMRDGTPRGYAFLQISNNDYKLRYKVAGKDSNYQIKIYAPNIVEHNSRGGAPFYANFFMGSESDKVQYKIDNGKWSDMKYEPTFDYSYLKLVTKWDDTKTLLEGRRPSAPVASEHIWSAAVNKRLSPGEHTIYVKVQDKYGNVHEQTHTYKIQ</sequence>
<keyword evidence="3" id="KW-1185">Reference proteome</keyword>
<protein>
    <submittedName>
        <fullName evidence="2">Calcineurin-like phosphoesterase C-terminal domain-containing protein</fullName>
    </submittedName>
</protein>
<dbReference type="Pfam" id="PF16370">
    <property type="entry name" value="MetallophosC"/>
    <property type="match status" value="1"/>
</dbReference>
<dbReference type="InterPro" id="IPR032288">
    <property type="entry name" value="Metallophos_C"/>
</dbReference>
<comment type="caution">
    <text evidence="2">The sequence shown here is derived from an EMBL/GenBank/DDBJ whole genome shotgun (WGS) entry which is preliminary data.</text>
</comment>
<accession>A0ABS9SQK2</accession>
<dbReference type="Gene3D" id="2.60.40.10">
    <property type="entry name" value="Immunoglobulins"/>
    <property type="match status" value="1"/>
</dbReference>